<sequence>MALNLSPEQGVKLTKKDRHQVARKIRQGWKANCLIPDYVFDENGDIQIGSDKNRRVVKKVKILDDGIHFEKALKSKTLRVRWDKISGIEPTKEIRDGLKISMHDGKYVAFSIYNSYKIQQITQFIINYIQNKRMDNTNMYS</sequence>
<evidence type="ECO:0000313" key="1">
    <source>
        <dbReference type="EMBL" id="ALT67820.1"/>
    </source>
</evidence>
<accession>A0A0U3CH06</accession>
<dbReference type="OrthoDB" id="73768at2157"/>
<dbReference type="KEGG" id="mmil:sm9_0010"/>
<organism evidence="1 2">
    <name type="scientific">Methanobrevibacter millerae</name>
    <dbReference type="NCBI Taxonomy" id="230361"/>
    <lineage>
        <taxon>Archaea</taxon>
        <taxon>Methanobacteriati</taxon>
        <taxon>Methanobacteriota</taxon>
        <taxon>Methanomada group</taxon>
        <taxon>Methanobacteria</taxon>
        <taxon>Methanobacteriales</taxon>
        <taxon>Methanobacteriaceae</taxon>
        <taxon>Methanobrevibacter</taxon>
    </lineage>
</organism>
<dbReference type="Proteomes" id="UP000067738">
    <property type="component" value="Chromosome"/>
</dbReference>
<name>A0A0U3CH06_9EURY</name>
<evidence type="ECO:0000313" key="2">
    <source>
        <dbReference type="Proteomes" id="UP000067738"/>
    </source>
</evidence>
<proteinExistence type="predicted"/>
<gene>
    <name evidence="1" type="ORF">sm9_0010</name>
</gene>
<dbReference type="PATRIC" id="fig|230361.4.peg.10"/>
<dbReference type="RefSeq" id="WP_058738192.1">
    <property type="nucleotide sequence ID" value="NZ_CP011266.1"/>
</dbReference>
<protein>
    <submittedName>
        <fullName evidence="1">Uncharacterized protein</fullName>
    </submittedName>
</protein>
<dbReference type="GeneID" id="26734991"/>
<dbReference type="EMBL" id="CP011266">
    <property type="protein sequence ID" value="ALT67820.1"/>
    <property type="molecule type" value="Genomic_DNA"/>
</dbReference>
<dbReference type="AlphaFoldDB" id="A0A0U3CH06"/>
<keyword evidence="2" id="KW-1185">Reference proteome</keyword>
<reference evidence="1 2" key="1">
    <citation type="submission" date="2015-04" db="EMBL/GenBank/DDBJ databases">
        <title>The complete genome sequence of the rumen methanogen Methanobrevibacter millerae SM9.</title>
        <authorList>
            <person name="Leahy S.C."/>
            <person name="Kelly W.J."/>
            <person name="Pacheco D.M."/>
            <person name="Li D."/>
            <person name="Altermann E."/>
            <person name="Attwood G.T."/>
        </authorList>
    </citation>
    <scope>NUCLEOTIDE SEQUENCE [LARGE SCALE GENOMIC DNA]</scope>
    <source>
        <strain evidence="1 2">SM9</strain>
    </source>
</reference>